<protein>
    <submittedName>
        <fullName evidence="4">N-acetylmuramoyl-L-alanine amidase</fullName>
    </submittedName>
</protein>
<evidence type="ECO:0000313" key="5">
    <source>
        <dbReference type="Proteomes" id="UP000294567"/>
    </source>
</evidence>
<dbReference type="EMBL" id="SMAE01000016">
    <property type="protein sequence ID" value="TCS86126.1"/>
    <property type="molecule type" value="Genomic_DNA"/>
</dbReference>
<dbReference type="NCBIfam" id="TIGR02883">
    <property type="entry name" value="spore_cwlD"/>
    <property type="match status" value="1"/>
</dbReference>
<keyword evidence="2" id="KW-0472">Membrane</keyword>
<name>A0A4R3KQA5_9FIRM</name>
<gene>
    <name evidence="4" type="ORF">EDD65_1166</name>
</gene>
<dbReference type="InterPro" id="IPR050695">
    <property type="entry name" value="N-acetylmuramoyl_amidase_3"/>
</dbReference>
<dbReference type="RefSeq" id="WP_132029559.1">
    <property type="nucleotide sequence ID" value="NZ_CP068564.1"/>
</dbReference>
<dbReference type="SMART" id="SM00646">
    <property type="entry name" value="Ami_3"/>
    <property type="match status" value="1"/>
</dbReference>
<dbReference type="Gene3D" id="3.40.630.40">
    <property type="entry name" value="Zn-dependent exopeptidases"/>
    <property type="match status" value="1"/>
</dbReference>
<sequence length="243" mass="27888">MLKVIYVKKRHIYSLLIIICILIILSIVLIKNKSIPTINPLIIDKIIGIDPGHGGMDPGTVSKNGILEADINLKIALKLKDIIEKNGGKVIITRENKNSLADKKREDLDMRREIIEKGNCDIFLSIHLNSFKDSRYYGAQVFYNEDFQENKLLAECIQEELRLILDINNTRVPQKRDDVYLLNGLNIPSVLIECGFLSNEEEEKLLQLENYQKKIAQGIYNGIIKFLEEMNEKDRLNVDKFCG</sequence>
<dbReference type="InterPro" id="IPR014234">
    <property type="entry name" value="Spore_CwlD"/>
</dbReference>
<dbReference type="AlphaFoldDB" id="A0A4R3KQA5"/>
<keyword evidence="2" id="KW-1133">Transmembrane helix</keyword>
<dbReference type="Proteomes" id="UP000294567">
    <property type="component" value="Unassembled WGS sequence"/>
</dbReference>
<evidence type="ECO:0000256" key="1">
    <source>
        <dbReference type="ARBA" id="ARBA00022801"/>
    </source>
</evidence>
<dbReference type="CDD" id="cd02696">
    <property type="entry name" value="MurNAc-LAA"/>
    <property type="match status" value="1"/>
</dbReference>
<evidence type="ECO:0000313" key="4">
    <source>
        <dbReference type="EMBL" id="TCS86126.1"/>
    </source>
</evidence>
<keyword evidence="1" id="KW-0378">Hydrolase</keyword>
<dbReference type="GO" id="GO:0030288">
    <property type="term" value="C:outer membrane-bounded periplasmic space"/>
    <property type="evidence" value="ECO:0007669"/>
    <property type="project" value="TreeGrafter"/>
</dbReference>
<organism evidence="4 5">
    <name type="scientific">Keratinibaculum paraultunense</name>
    <dbReference type="NCBI Taxonomy" id="1278232"/>
    <lineage>
        <taxon>Bacteria</taxon>
        <taxon>Bacillati</taxon>
        <taxon>Bacillota</taxon>
        <taxon>Tissierellia</taxon>
        <taxon>Tissierellales</taxon>
        <taxon>Tepidimicrobiaceae</taxon>
        <taxon>Keratinibaculum</taxon>
    </lineage>
</organism>
<comment type="caution">
    <text evidence="4">The sequence shown here is derived from an EMBL/GenBank/DDBJ whole genome shotgun (WGS) entry which is preliminary data.</text>
</comment>
<accession>A0A4R3KQA5</accession>
<dbReference type="PANTHER" id="PTHR30404">
    <property type="entry name" value="N-ACETYLMURAMOYL-L-ALANINE AMIDASE"/>
    <property type="match status" value="1"/>
</dbReference>
<keyword evidence="5" id="KW-1185">Reference proteome</keyword>
<dbReference type="InterPro" id="IPR002508">
    <property type="entry name" value="MurNAc-LAA_cat"/>
</dbReference>
<dbReference type="GO" id="GO:0008745">
    <property type="term" value="F:N-acetylmuramoyl-L-alanine amidase activity"/>
    <property type="evidence" value="ECO:0007669"/>
    <property type="project" value="InterPro"/>
</dbReference>
<dbReference type="PANTHER" id="PTHR30404:SF0">
    <property type="entry name" value="N-ACETYLMURAMOYL-L-ALANINE AMIDASE AMIC"/>
    <property type="match status" value="1"/>
</dbReference>
<keyword evidence="2" id="KW-0812">Transmembrane</keyword>
<feature type="transmembrane region" description="Helical" evidence="2">
    <location>
        <begin position="12"/>
        <end position="30"/>
    </location>
</feature>
<proteinExistence type="predicted"/>
<evidence type="ECO:0000256" key="2">
    <source>
        <dbReference type="SAM" id="Phobius"/>
    </source>
</evidence>
<dbReference type="OrthoDB" id="9806267at2"/>
<dbReference type="GO" id="GO:0009253">
    <property type="term" value="P:peptidoglycan catabolic process"/>
    <property type="evidence" value="ECO:0007669"/>
    <property type="project" value="InterPro"/>
</dbReference>
<dbReference type="SUPFAM" id="SSF53187">
    <property type="entry name" value="Zn-dependent exopeptidases"/>
    <property type="match status" value="1"/>
</dbReference>
<dbReference type="Pfam" id="PF01520">
    <property type="entry name" value="Amidase_3"/>
    <property type="match status" value="1"/>
</dbReference>
<reference evidence="4 5" key="1">
    <citation type="submission" date="2019-03" db="EMBL/GenBank/DDBJ databases">
        <title>Genomic Encyclopedia of Type Strains, Phase IV (KMG-IV): sequencing the most valuable type-strain genomes for metagenomic binning, comparative biology and taxonomic classification.</title>
        <authorList>
            <person name="Goeker M."/>
        </authorList>
    </citation>
    <scope>NUCLEOTIDE SEQUENCE [LARGE SCALE GENOMIC DNA]</scope>
    <source>
        <strain evidence="4 5">DSM 26752</strain>
    </source>
</reference>
<evidence type="ECO:0000259" key="3">
    <source>
        <dbReference type="SMART" id="SM00646"/>
    </source>
</evidence>
<feature type="domain" description="MurNAc-LAA" evidence="3">
    <location>
        <begin position="112"/>
        <end position="224"/>
    </location>
</feature>